<accession>A0A8T0VUA0</accession>
<feature type="region of interest" description="Disordered" evidence="1">
    <location>
        <begin position="1"/>
        <end position="127"/>
    </location>
</feature>
<protein>
    <submittedName>
        <fullName evidence="2">Uncharacterized protein</fullName>
    </submittedName>
</protein>
<feature type="compositionally biased region" description="Polar residues" evidence="1">
    <location>
        <begin position="20"/>
        <end position="49"/>
    </location>
</feature>
<proteinExistence type="predicted"/>
<evidence type="ECO:0000313" key="2">
    <source>
        <dbReference type="EMBL" id="KAG2640461.1"/>
    </source>
</evidence>
<comment type="caution">
    <text evidence="2">The sequence shown here is derived from an EMBL/GenBank/DDBJ whole genome shotgun (WGS) entry which is preliminary data.</text>
</comment>
<gene>
    <name evidence="2" type="ORF">PVAP13_2KG357632</name>
</gene>
<evidence type="ECO:0000256" key="1">
    <source>
        <dbReference type="SAM" id="MobiDB-lite"/>
    </source>
</evidence>
<organism evidence="2 3">
    <name type="scientific">Panicum virgatum</name>
    <name type="common">Blackwell switchgrass</name>
    <dbReference type="NCBI Taxonomy" id="38727"/>
    <lineage>
        <taxon>Eukaryota</taxon>
        <taxon>Viridiplantae</taxon>
        <taxon>Streptophyta</taxon>
        <taxon>Embryophyta</taxon>
        <taxon>Tracheophyta</taxon>
        <taxon>Spermatophyta</taxon>
        <taxon>Magnoliopsida</taxon>
        <taxon>Liliopsida</taxon>
        <taxon>Poales</taxon>
        <taxon>Poaceae</taxon>
        <taxon>PACMAD clade</taxon>
        <taxon>Panicoideae</taxon>
        <taxon>Panicodae</taxon>
        <taxon>Paniceae</taxon>
        <taxon>Panicinae</taxon>
        <taxon>Panicum</taxon>
        <taxon>Panicum sect. Hiantes</taxon>
    </lineage>
</organism>
<name>A0A8T0VUA0_PANVG</name>
<sequence>MPPAPPDTAGDGPACRHPSPSKQPRSAARRTSSPATYPSTMAQRPSRTRPSPPLAAHYSEHTPWPLNRSTPAGAARQAHCRAGVRHGDHSVLPPTYSPWNGRRTRSTVQSRGAASSSLGPPPSCRPR</sequence>
<dbReference type="Proteomes" id="UP000823388">
    <property type="component" value="Chromosome 2K"/>
</dbReference>
<dbReference type="AlphaFoldDB" id="A0A8T0VUA0"/>
<keyword evidence="3" id="KW-1185">Reference proteome</keyword>
<reference evidence="2" key="1">
    <citation type="submission" date="2020-05" db="EMBL/GenBank/DDBJ databases">
        <title>WGS assembly of Panicum virgatum.</title>
        <authorList>
            <person name="Lovell J.T."/>
            <person name="Jenkins J."/>
            <person name="Shu S."/>
            <person name="Juenger T.E."/>
            <person name="Schmutz J."/>
        </authorList>
    </citation>
    <scope>NUCLEOTIDE SEQUENCE</scope>
    <source>
        <strain evidence="2">AP13</strain>
    </source>
</reference>
<evidence type="ECO:0000313" key="3">
    <source>
        <dbReference type="Proteomes" id="UP000823388"/>
    </source>
</evidence>
<dbReference type="EMBL" id="CM029039">
    <property type="protein sequence ID" value="KAG2640461.1"/>
    <property type="molecule type" value="Genomic_DNA"/>
</dbReference>